<comment type="caution">
    <text evidence="1">The sequence shown here is derived from an EMBL/GenBank/DDBJ whole genome shotgun (WGS) entry which is preliminary data.</text>
</comment>
<protein>
    <submittedName>
        <fullName evidence="1">Uncharacterized protein</fullName>
    </submittedName>
</protein>
<keyword evidence="2" id="KW-1185">Reference proteome</keyword>
<dbReference type="AlphaFoldDB" id="C8PFP0"/>
<dbReference type="Proteomes" id="UP000005709">
    <property type="component" value="Unassembled WGS sequence"/>
</dbReference>
<dbReference type="EMBL" id="ACYG01000017">
    <property type="protein sequence ID" value="EEV18352.1"/>
    <property type="molecule type" value="Genomic_DNA"/>
</dbReference>
<sequence length="54" mass="5231">MIGTDVASSAEGGAGTAARADVANTVFSIDDADEIESVVAVNSGLISSTDDAAD</sequence>
<dbReference type="RefSeq" id="WP_005870127.1">
    <property type="nucleotide sequence ID" value="NZ_ACYG01000017.1"/>
</dbReference>
<organism evidence="1 2">
    <name type="scientific">Campylobacter gracilis RM3268</name>
    <dbReference type="NCBI Taxonomy" id="553220"/>
    <lineage>
        <taxon>Bacteria</taxon>
        <taxon>Pseudomonadati</taxon>
        <taxon>Campylobacterota</taxon>
        <taxon>Epsilonproteobacteria</taxon>
        <taxon>Campylobacterales</taxon>
        <taxon>Campylobacteraceae</taxon>
        <taxon>Campylobacter</taxon>
    </lineage>
</organism>
<gene>
    <name evidence="1" type="ORF">CAMGR0001_0683</name>
</gene>
<evidence type="ECO:0000313" key="1">
    <source>
        <dbReference type="EMBL" id="EEV18352.1"/>
    </source>
</evidence>
<reference evidence="1 2" key="1">
    <citation type="submission" date="2009-07" db="EMBL/GenBank/DDBJ databases">
        <authorList>
            <person name="Madupu R."/>
            <person name="Sebastian Y."/>
            <person name="Durkin A.S."/>
            <person name="Torralba M."/>
            <person name="Methe B."/>
            <person name="Sutton G.G."/>
            <person name="Strausberg R.L."/>
            <person name="Nelson K.E."/>
        </authorList>
    </citation>
    <scope>NUCLEOTIDE SEQUENCE [LARGE SCALE GENOMIC DNA]</scope>
    <source>
        <strain evidence="1 2">RM3268</strain>
    </source>
</reference>
<proteinExistence type="predicted"/>
<evidence type="ECO:0000313" key="2">
    <source>
        <dbReference type="Proteomes" id="UP000005709"/>
    </source>
</evidence>
<accession>C8PFP0</accession>
<name>C8PFP0_9BACT</name>